<accession>A0A383VUW1</accession>
<dbReference type="SUPFAM" id="SSF51419">
    <property type="entry name" value="PLP-binding barrel"/>
    <property type="match status" value="1"/>
</dbReference>
<dbReference type="Gene3D" id="3.20.20.10">
    <property type="entry name" value="Alanine racemase"/>
    <property type="match status" value="1"/>
</dbReference>
<dbReference type="Pfam" id="PF01168">
    <property type="entry name" value="Ala_racemase_N"/>
    <property type="match status" value="1"/>
</dbReference>
<reference evidence="2 3" key="1">
    <citation type="submission" date="2016-10" db="EMBL/GenBank/DDBJ databases">
        <authorList>
            <person name="Cai Z."/>
        </authorList>
    </citation>
    <scope>NUCLEOTIDE SEQUENCE [LARGE SCALE GENOMIC DNA]</scope>
</reference>
<feature type="domain" description="Alanine racemase N-terminal" evidence="1">
    <location>
        <begin position="8"/>
        <end position="189"/>
    </location>
</feature>
<dbReference type="AlphaFoldDB" id="A0A383VUW1"/>
<evidence type="ECO:0000313" key="2">
    <source>
        <dbReference type="EMBL" id="SZX68196.1"/>
    </source>
</evidence>
<protein>
    <recommendedName>
        <fullName evidence="1">Alanine racemase N-terminal domain-containing protein</fullName>
    </recommendedName>
</protein>
<proteinExistence type="predicted"/>
<dbReference type="InterPro" id="IPR001608">
    <property type="entry name" value="Ala_racemase_N"/>
</dbReference>
<evidence type="ECO:0000313" key="3">
    <source>
        <dbReference type="Proteomes" id="UP000256970"/>
    </source>
</evidence>
<evidence type="ECO:0000259" key="1">
    <source>
        <dbReference type="Pfam" id="PF01168"/>
    </source>
</evidence>
<name>A0A383VUW1_TETOB</name>
<dbReference type="Proteomes" id="UP000256970">
    <property type="component" value="Unassembled WGS sequence"/>
</dbReference>
<gene>
    <name evidence="2" type="ORF">BQ4739_LOCUS8567</name>
</gene>
<dbReference type="InterPro" id="IPR029066">
    <property type="entry name" value="PLP-binding_barrel"/>
</dbReference>
<organism evidence="2 3">
    <name type="scientific">Tetradesmus obliquus</name>
    <name type="common">Green alga</name>
    <name type="synonym">Acutodesmus obliquus</name>
    <dbReference type="NCBI Taxonomy" id="3088"/>
    <lineage>
        <taxon>Eukaryota</taxon>
        <taxon>Viridiplantae</taxon>
        <taxon>Chlorophyta</taxon>
        <taxon>core chlorophytes</taxon>
        <taxon>Chlorophyceae</taxon>
        <taxon>CS clade</taxon>
        <taxon>Sphaeropleales</taxon>
        <taxon>Scenedesmaceae</taxon>
        <taxon>Tetradesmus</taxon>
    </lineage>
</organism>
<keyword evidence="3" id="KW-1185">Reference proteome</keyword>
<sequence length="414" mass="44364">MIPCKQYDGYGHGLREVAAAAAALNSSISIMRPEELTAAATLTPRPAMLRIKPASYSEALAAARARLGVQETATPGNIAQLLAAGRDANATIPVHLYLFRHYDEPWGWEFANATQLQQLIASLDRRYVAVRGIMMHAEGFPNRRAAAWRFLEVACPAAATLAPQRIAVHWMSSNSLLELLPPAATNITRYNNRNNTAAASSRRLQLNLPPACAAPNIEFWARLGSASYGMFAAANAKLPGVRPVLRWTSTVTRVGQTTLEGEAVPVAVVDVSPARFPAPSWWSNAAPFVDNSTAENDANNDDNLTAAWQPRPQLFVYIKGQRLQLAAPPGGNGSMFLVDLSGATSRSSSSSSSSSSTVQPGDEVCLLCEQQPAGELGQQLGADEYNTALCLRGLSPAPEATLFDELPNCTPRKA</sequence>
<dbReference type="EMBL" id="FNXT01000845">
    <property type="protein sequence ID" value="SZX68196.1"/>
    <property type="molecule type" value="Genomic_DNA"/>
</dbReference>